<dbReference type="Gene3D" id="2.170.130.10">
    <property type="entry name" value="TonB-dependent receptor, plug domain"/>
    <property type="match status" value="1"/>
</dbReference>
<feature type="signal peptide" evidence="8">
    <location>
        <begin position="1"/>
        <end position="20"/>
    </location>
</feature>
<evidence type="ECO:0000256" key="6">
    <source>
        <dbReference type="ARBA" id="ARBA00023237"/>
    </source>
</evidence>
<comment type="subcellular location">
    <subcellularLocation>
        <location evidence="1 7">Cell outer membrane</location>
        <topology evidence="1 7">Multi-pass membrane protein</topology>
    </subcellularLocation>
</comment>
<dbReference type="EMBL" id="CP032157">
    <property type="protein sequence ID" value="AXY78663.1"/>
    <property type="molecule type" value="Genomic_DNA"/>
</dbReference>
<evidence type="ECO:0000256" key="7">
    <source>
        <dbReference type="PROSITE-ProRule" id="PRU01360"/>
    </source>
</evidence>
<evidence type="ECO:0000313" key="10">
    <source>
        <dbReference type="EMBL" id="AXY78663.1"/>
    </source>
</evidence>
<dbReference type="InterPro" id="IPR023996">
    <property type="entry name" value="TonB-dep_OMP_SusC/RagA"/>
</dbReference>
<dbReference type="Proteomes" id="UP000263900">
    <property type="component" value="Chromosome"/>
</dbReference>
<evidence type="ECO:0000256" key="4">
    <source>
        <dbReference type="ARBA" id="ARBA00022692"/>
    </source>
</evidence>
<dbReference type="InterPro" id="IPR036942">
    <property type="entry name" value="Beta-barrel_TonB_sf"/>
</dbReference>
<dbReference type="InterPro" id="IPR039426">
    <property type="entry name" value="TonB-dep_rcpt-like"/>
</dbReference>
<comment type="similarity">
    <text evidence="7">Belongs to the TonB-dependent receptor family.</text>
</comment>
<keyword evidence="3 7" id="KW-1134">Transmembrane beta strand</keyword>
<dbReference type="NCBIfam" id="TIGR04056">
    <property type="entry name" value="OMP_RagA_SusC"/>
    <property type="match status" value="1"/>
</dbReference>
<dbReference type="KEGG" id="pseg:D3H65_15860"/>
<keyword evidence="2 7" id="KW-0813">Transport</keyword>
<keyword evidence="8" id="KW-0732">Signal</keyword>
<dbReference type="InterPro" id="IPR008969">
    <property type="entry name" value="CarboxyPept-like_regulatory"/>
</dbReference>
<accession>A0A3B7MYK6</accession>
<keyword evidence="11" id="KW-1185">Reference proteome</keyword>
<dbReference type="Pfam" id="PF13715">
    <property type="entry name" value="CarbopepD_reg_2"/>
    <property type="match status" value="1"/>
</dbReference>
<feature type="domain" description="TonB-dependent receptor plug" evidence="9">
    <location>
        <begin position="118"/>
        <end position="217"/>
    </location>
</feature>
<proteinExistence type="inferred from homology"/>
<dbReference type="Pfam" id="PF07715">
    <property type="entry name" value="Plug"/>
    <property type="match status" value="1"/>
</dbReference>
<evidence type="ECO:0000256" key="8">
    <source>
        <dbReference type="SAM" id="SignalP"/>
    </source>
</evidence>
<evidence type="ECO:0000259" key="9">
    <source>
        <dbReference type="Pfam" id="PF07715"/>
    </source>
</evidence>
<dbReference type="SUPFAM" id="SSF49464">
    <property type="entry name" value="Carboxypeptidase regulatory domain-like"/>
    <property type="match status" value="1"/>
</dbReference>
<dbReference type="GO" id="GO:0009279">
    <property type="term" value="C:cell outer membrane"/>
    <property type="evidence" value="ECO:0007669"/>
    <property type="project" value="UniProtKB-SubCell"/>
</dbReference>
<reference evidence="10 11" key="1">
    <citation type="submission" date="2018-09" db="EMBL/GenBank/DDBJ databases">
        <title>Genome sequencing of strain 6GH32-13.</title>
        <authorList>
            <person name="Weon H.-Y."/>
            <person name="Heo J."/>
            <person name="Kwon S.-W."/>
        </authorList>
    </citation>
    <scope>NUCLEOTIDE SEQUENCE [LARGE SCALE GENOMIC DNA]</scope>
    <source>
        <strain evidence="10 11">5GH32-13</strain>
    </source>
</reference>
<evidence type="ECO:0000256" key="2">
    <source>
        <dbReference type="ARBA" id="ARBA00022448"/>
    </source>
</evidence>
<gene>
    <name evidence="10" type="ORF">D3H65_15860</name>
</gene>
<dbReference type="InterPro" id="IPR037066">
    <property type="entry name" value="Plug_dom_sf"/>
</dbReference>
<dbReference type="SUPFAM" id="SSF56935">
    <property type="entry name" value="Porins"/>
    <property type="match status" value="1"/>
</dbReference>
<dbReference type="InterPro" id="IPR012910">
    <property type="entry name" value="Plug_dom"/>
</dbReference>
<dbReference type="Gene3D" id="2.40.170.20">
    <property type="entry name" value="TonB-dependent receptor, beta-barrel domain"/>
    <property type="match status" value="1"/>
</dbReference>
<dbReference type="RefSeq" id="WP_119054535.1">
    <property type="nucleotide sequence ID" value="NZ_CP032157.1"/>
</dbReference>
<dbReference type="PROSITE" id="PS52016">
    <property type="entry name" value="TONB_DEPENDENT_REC_3"/>
    <property type="match status" value="1"/>
</dbReference>
<protein>
    <submittedName>
        <fullName evidence="10">SusC/RagA family TonB-linked outer membrane protein</fullName>
    </submittedName>
</protein>
<name>A0A3B7MYK6_9BACT</name>
<organism evidence="10 11">
    <name type="scientific">Paraflavitalea soli</name>
    <dbReference type="NCBI Taxonomy" id="2315862"/>
    <lineage>
        <taxon>Bacteria</taxon>
        <taxon>Pseudomonadati</taxon>
        <taxon>Bacteroidota</taxon>
        <taxon>Chitinophagia</taxon>
        <taxon>Chitinophagales</taxon>
        <taxon>Chitinophagaceae</taxon>
        <taxon>Paraflavitalea</taxon>
    </lineage>
</organism>
<keyword evidence="6 7" id="KW-0998">Cell outer membrane</keyword>
<feature type="chain" id="PRO_5017721330" evidence="8">
    <location>
        <begin position="21"/>
        <end position="1036"/>
    </location>
</feature>
<dbReference type="OrthoDB" id="9768177at2"/>
<keyword evidence="5 7" id="KW-0472">Membrane</keyword>
<evidence type="ECO:0000313" key="11">
    <source>
        <dbReference type="Proteomes" id="UP000263900"/>
    </source>
</evidence>
<evidence type="ECO:0000256" key="3">
    <source>
        <dbReference type="ARBA" id="ARBA00022452"/>
    </source>
</evidence>
<evidence type="ECO:0000256" key="5">
    <source>
        <dbReference type="ARBA" id="ARBA00023136"/>
    </source>
</evidence>
<dbReference type="AlphaFoldDB" id="A0A3B7MYK6"/>
<evidence type="ECO:0000256" key="1">
    <source>
        <dbReference type="ARBA" id="ARBA00004571"/>
    </source>
</evidence>
<keyword evidence="4 7" id="KW-0812">Transmembrane</keyword>
<sequence>MKKAASLAILFFVLCATGLAQNITVRGHVRSGTDSTVITMASVVVKGASKGTTTNAEGLFTISAAPNAVLVFSSLGFVQQEIALNGRSTIDLYLQQSEGTQLNEVVVTTALGIKKRQQALGYSVQEVSGETMAKVKSATAVGALTGKVAGLNVLNTTDLFQNPGISLRGRTPLIVIDGIPDPNADPYKLNADDIESISVLKGTAAGALYGALGVNGAILYTTKKGKKGKLNVEVNSSTMFQTGYTKVPKVQTQYGNGDAGKYAYVNGSGNGTEGGGWIWGPKLDQRDPTTPSGFYETTQYNSPVDPNTGKLVPLPWVSRGRDNIKNYFRTGILSTNSVSASIGTDKGSFRVSASHINQKGVVPNTGVNNSSFSIGGNYMLTSKLSVDAKLTFNKEYSNNYPTVGYGPPNILYNLLLWIGPDIDIRDLKKYWLPGKEGLQQRNYNLSWYNNPYFVANELLNGYKRDNNFGQVSFDYQFNKDFSAKLRTGFNQFATFKDVKEPYSYIAYDYISKGNYATTQANYFDLTTDLILNYKHEFSDKFNLSVTAGGANTYRNEKSVYASTDGLTIPGFYNLTNSINPAVTSNYLRERRTASAYGMVDIETLGFLYLNFTGRYDKTSTLPVKNNGYFYPSAGVSAVLSDVLKMPSAVSFLKLRASWAKVNTGFIGDGGDPYAHITTYSIGNKWNNVPSLAWPTTAISPDLVPATVQSGEYGIVASFLKNRISVDATFFRNRDYNNFVNVPQSQSSGITSVLKNANEYIRRGWEFVVSGVPVKNKRFRWETAINFSSVHRWLKDATDSPDGYIGNIKEGDRTDRIFISAARTPDGQAIYNSNGMQATSPYAQYFGNDDPDWIYGWQNTFSYKNLSLTFSVDGRLGGLIYSTTNQKMWWGGTAPGTVTQYRDDANAGKNTYVGPGVVVESGTVQYDSHGNITSDTRKFAPNTTPVNYISFMQTTSGQMLNNYFYYSGTYLKMREVVLTYNLPAKITRGIFSAASVSFIGNNLFLLAKLPNVDPDAESDNLQTPSMRSMGVNINLKF</sequence>